<dbReference type="InterPro" id="IPR055443">
    <property type="entry name" value="HEAT_ECM29"/>
</dbReference>
<dbReference type="EMBL" id="CP015055">
    <property type="protein sequence ID" value="QGN14634.1"/>
    <property type="molecule type" value="Genomic_DNA"/>
</dbReference>
<name>A0ABX6ESB5_KLUMA</name>
<evidence type="ECO:0000313" key="8">
    <source>
        <dbReference type="EMBL" id="QGN14634.1"/>
    </source>
</evidence>
<keyword evidence="3" id="KW-0677">Repeat</keyword>
<evidence type="ECO:0000256" key="5">
    <source>
        <dbReference type="SAM" id="MobiDB-lite"/>
    </source>
</evidence>
<evidence type="ECO:0000259" key="7">
    <source>
        <dbReference type="Pfam" id="PF24492"/>
    </source>
</evidence>
<dbReference type="InterPro" id="IPR011989">
    <property type="entry name" value="ARM-like"/>
</dbReference>
<dbReference type="Pfam" id="PF24492">
    <property type="entry name" value="HEAT_ECM29"/>
    <property type="match status" value="1"/>
</dbReference>
<proteinExistence type="predicted"/>
<dbReference type="Gene3D" id="1.25.10.10">
    <property type="entry name" value="Leucine-rich Repeat Variant"/>
    <property type="match status" value="2"/>
</dbReference>
<organism evidence="8 9">
    <name type="scientific">Kluyveromyces marxianus</name>
    <name type="common">Yeast</name>
    <name type="synonym">Candida kefyr</name>
    <dbReference type="NCBI Taxonomy" id="4911"/>
    <lineage>
        <taxon>Eukaryota</taxon>
        <taxon>Fungi</taxon>
        <taxon>Dikarya</taxon>
        <taxon>Ascomycota</taxon>
        <taxon>Saccharomycotina</taxon>
        <taxon>Saccharomycetes</taxon>
        <taxon>Saccharomycetales</taxon>
        <taxon>Saccharomycetaceae</taxon>
        <taxon>Kluyveromyces</taxon>
    </lineage>
</organism>
<reference evidence="8 9" key="1">
    <citation type="submission" date="2016-03" db="EMBL/GenBank/DDBJ databases">
        <title>How can Kluyveromyces marxianus grow so fast - potential evolutionary course in Saccharomyces Complex revealed by comparative genomics.</title>
        <authorList>
            <person name="Mo W."/>
            <person name="Lu W."/>
            <person name="Yang X."/>
            <person name="Qi J."/>
            <person name="Lv H."/>
        </authorList>
    </citation>
    <scope>NUCLEOTIDE SEQUENCE [LARGE SCALE GENOMIC DNA]</scope>
    <source>
        <strain evidence="8 9">FIM1</strain>
    </source>
</reference>
<feature type="compositionally biased region" description="Basic and acidic residues" evidence="5">
    <location>
        <begin position="1672"/>
        <end position="1692"/>
    </location>
</feature>
<comment type="subcellular location">
    <subcellularLocation>
        <location evidence="1">Cytoplasm</location>
    </subcellularLocation>
</comment>
<feature type="domain" description="Proteasome component Ecm29 N-terminal" evidence="6">
    <location>
        <begin position="16"/>
        <end position="523"/>
    </location>
</feature>
<reference evidence="8 9" key="2">
    <citation type="submission" date="2019-11" db="EMBL/GenBank/DDBJ databases">
        <authorList>
            <person name="Lu H."/>
        </authorList>
    </citation>
    <scope>NUCLEOTIDE SEQUENCE [LARGE SCALE GENOMIC DNA]</scope>
    <source>
        <strain evidence="8 9">FIM1</strain>
    </source>
</reference>
<sequence length="1850" mass="208002">MSGFVQLSETQEKSLVDRVDLKLVLAKDDRKFEETLNTFLPPLLLKLASPYQSVRSVVYESIKHVNSRVNANKDIKLPVLKLLDQLRKPSLNQGQDATNVITYSALFLSKGVERLNDEEAMKILPNLIQGISELPELASSRVFHIICKVLLTYKAPSKNMNKDKDNCALLNVAHNDLEFLLEKILKFFLLVPKRTDMLSGTASYSCPGLSISDVSFFIYSPAISFTKDVLNQYKRAIFDFLTSGLDIDDTELIPILIVISTQSIDISDNAITLLKRVAIPYEDENFICMLSNMFCGDNTRQLPPVNEKLQEKILGILERSAIVTKLPDLPTKISMLGINSDSVRVQLSTLSFIRHVCKFNEDAFKQSLDVDSTSIISSIQNNIKLNGWPKYNAPTTNHLSGIKLRASQYETVGELLKHDIKSVNDFKNIQFLLKSLEGDLSEFRSTIKDALGSLVCHFPLLPLEAKSELKKFLANVLVDNYKIFNGSADEKDALMSLRFVAIKFSNAAFDFEDVDARIFNILGTNQVNRFDVIQESFKGLNPYHFRMNKASLQSGYVSTDALLAKKITETKFPEFASMTERLLQEVRQTSEYSSIKSCIPTAVRLLQQTLISNSVYGKTTTIVQDENWAMRIEKCLEIDELVRNLVQKFISDISEKTIGSLCLFLQNEILHLNSISSKDDVVLTNLLLLLIEYCSPAAVDQCEGLLATALNHVTSNRIIANVYLDRFMNAIGILGARKGTKCPVVSQFLTSLTGYGSDAIHQGQQSLFLLYSHLIPRICLLESVHMEEEISFIAMTAIDSLKIGTMDRTCFKVLSQLLKFLVLNSLDSESRSKFLSEIKKCIEEKLKNDELAILLWGLLSMNSQQDDFNGFLDVYENLHSSKHIDFLFSAGEALTIILGGWNSKYLQMHLDIDVDISVLKEQTSTRNLSSGLKTILSFCSSANPSLQKASCIWLLCIVQYLGHLKEVSENFRSIHSAFRIFLAHRDEFVQESASRGLSIVYDMGDADMKEMMVKGLFKTLTNSNSALSLQSGSVSADTELFEPGILSTKDGSVSTYKDILNLANEVNDPGLVYKFMALAKNSSLWSSRKGVAFGLSAIMAKVSLQDLLINNKTLSKKLIPKLFRYRFDPSTTVANSMNNIWDALFPDGAQALDQYFNDVLEELLLNSSNKEWRVREASSSALLYLVQAYPLANFEGKVEELWTVTFRLMDDIKDTVRTSGTQLARSLSKLLIKSLNSSQGKSDGNRSQKLLDVILPFLLGTKGLNSDAEEVRSFAIKTLLELIKESKESLKPYIPTLVFEMTVLLSVLEPQVINYLTLNADKFNVKSSEIDQHRVHGVSNSPIMQAIESLVDISEYNDKALSELVDVCVRASKKSVGLPSNVGASRVLQLVCVRHSILLKPYSGKLLKACYNGLENRNIAIASSYATAFGRIFKVSKLEKQVKYSKKIVDKYFETDSVDNQKIVGLTIESIYKYSAEDFDNVATILMPLIYIAKHGSEESVSSIFQDIWVESSKSGSSSLNLCFPEIIDLVNVHMKSNIFSIRKTCAVALCDACKVYSGVLNAKKIEKVFDILLEACSSRSWDGKEFVVSGVINSFKKFSVQASLDETVGNKIDKMLQIELSKKNRTYVKKLIQPFTEYVFFRNDEKLYEKLTHVIEEAFNELEIEDDKEDRDDSRGHSKKPKLVEDVHKSSSQENIDKENFKIGIIKSVAKELHEMVHKENGIKYEDVLRLVYSFMKGMFENSSIEYTWRSQLAYFETAITLISPLDANFLTSHNASDIFIDMWKYGYDFCKTKEIIESVKIKCIRYGGLLKAKLPDTNIMVNFDISELLRVDHSSVLKAEAVKIGISP</sequence>
<keyword evidence="9" id="KW-1185">Reference proteome</keyword>
<dbReference type="SUPFAM" id="SSF48371">
    <property type="entry name" value="ARM repeat"/>
    <property type="match status" value="2"/>
</dbReference>
<dbReference type="Pfam" id="PF13001">
    <property type="entry name" value="ECM29_N"/>
    <property type="match status" value="1"/>
</dbReference>
<evidence type="ECO:0000313" key="9">
    <source>
        <dbReference type="Proteomes" id="UP000422736"/>
    </source>
</evidence>
<dbReference type="PANTHER" id="PTHR23346:SF19">
    <property type="entry name" value="PROTEASOME ADAPTER AND SCAFFOLD PROTEIN ECM29"/>
    <property type="match status" value="1"/>
</dbReference>
<evidence type="ECO:0000256" key="2">
    <source>
        <dbReference type="ARBA" id="ARBA00022490"/>
    </source>
</evidence>
<dbReference type="InterPro" id="IPR016024">
    <property type="entry name" value="ARM-type_fold"/>
</dbReference>
<evidence type="ECO:0000256" key="1">
    <source>
        <dbReference type="ARBA" id="ARBA00004496"/>
    </source>
</evidence>
<keyword evidence="2" id="KW-0963">Cytoplasm</keyword>
<accession>A0ABX6ESB5</accession>
<evidence type="ECO:0000256" key="3">
    <source>
        <dbReference type="ARBA" id="ARBA00022737"/>
    </source>
</evidence>
<dbReference type="Proteomes" id="UP000422736">
    <property type="component" value="Chromosome 2"/>
</dbReference>
<evidence type="ECO:0000259" key="6">
    <source>
        <dbReference type="Pfam" id="PF13001"/>
    </source>
</evidence>
<feature type="region of interest" description="Disordered" evidence="5">
    <location>
        <begin position="1667"/>
        <end position="1692"/>
    </location>
</feature>
<keyword evidence="4 8" id="KW-0647">Proteasome</keyword>
<dbReference type="PANTHER" id="PTHR23346">
    <property type="entry name" value="TRANSLATIONAL ACTIVATOR GCN1-RELATED"/>
    <property type="match status" value="1"/>
</dbReference>
<gene>
    <name evidence="8" type="primary">ECM29</name>
    <name evidence="8" type="ORF">FIM1_1298</name>
</gene>
<dbReference type="GO" id="GO:0000502">
    <property type="term" value="C:proteasome complex"/>
    <property type="evidence" value="ECO:0007669"/>
    <property type="project" value="UniProtKB-KW"/>
</dbReference>
<evidence type="ECO:0000256" key="4">
    <source>
        <dbReference type="ARBA" id="ARBA00022942"/>
    </source>
</evidence>
<feature type="domain" description="Proteasome adapter and scaffold protein ECM29 HEAT-repeat" evidence="7">
    <location>
        <begin position="1290"/>
        <end position="1453"/>
    </location>
</feature>
<protein>
    <submittedName>
        <fullName evidence="8">Proteasome component ECM29</fullName>
    </submittedName>
</protein>
<dbReference type="InterPro" id="IPR024372">
    <property type="entry name" value="Ecm29_N"/>
</dbReference>